<proteinExistence type="inferred from homology"/>
<comment type="catalytic activity">
    <reaction evidence="4">
        <text>Hydrolysis of (1-&gt;4)-alpha-D-glucosidic linkages in polysaccharides so as to remove successive maltose units from the non-reducing ends of the chains.</text>
        <dbReference type="EC" id="3.2.1.2"/>
    </reaction>
</comment>
<protein>
    <recommendedName>
        <fullName evidence="4">Beta-amylase</fullName>
        <ecNumber evidence="4">3.2.1.2</ecNumber>
    </recommendedName>
</protein>
<comment type="caution">
    <text evidence="7">The sequence shown here is derived from an EMBL/GenBank/DDBJ whole genome shotgun (WGS) entry which is preliminary data.</text>
</comment>
<evidence type="ECO:0000256" key="2">
    <source>
        <dbReference type="ARBA" id="ARBA00023277"/>
    </source>
</evidence>
<keyword evidence="4" id="KW-0326">Glycosidase</keyword>
<keyword evidence="2 4" id="KW-0119">Carbohydrate metabolism</keyword>
<dbReference type="InterPro" id="IPR017853">
    <property type="entry name" value="GH"/>
</dbReference>
<dbReference type="EC" id="3.2.1.2" evidence="4"/>
<feature type="domain" description="BES1/BZR1 plant transcription factor N-terminal" evidence="6">
    <location>
        <begin position="45"/>
        <end position="186"/>
    </location>
</feature>
<evidence type="ECO:0000256" key="3">
    <source>
        <dbReference type="ARBA" id="ARBA00023326"/>
    </source>
</evidence>
<evidence type="ECO:0000256" key="5">
    <source>
        <dbReference type="SAM" id="MobiDB-lite"/>
    </source>
</evidence>
<dbReference type="InterPro" id="IPR001554">
    <property type="entry name" value="Glyco_hydro_14"/>
</dbReference>
<organism evidence="7 8">
    <name type="scientific">Stephania japonica</name>
    <dbReference type="NCBI Taxonomy" id="461633"/>
    <lineage>
        <taxon>Eukaryota</taxon>
        <taxon>Viridiplantae</taxon>
        <taxon>Streptophyta</taxon>
        <taxon>Embryophyta</taxon>
        <taxon>Tracheophyta</taxon>
        <taxon>Spermatophyta</taxon>
        <taxon>Magnoliopsida</taxon>
        <taxon>Ranunculales</taxon>
        <taxon>Menispermaceae</taxon>
        <taxon>Menispermoideae</taxon>
        <taxon>Cissampelideae</taxon>
        <taxon>Stephania</taxon>
    </lineage>
</organism>
<sequence length="707" mass="79194">MNKNNSLKQDVEPQSDHSSEQAQTQRRPRGFANRGGGVSGGGEEGKGKKEREREKERTKLRERHRRAITSRMLAGLRQYGNFTLPARADMNDVLAALAREAGWTVDSDGTTYRSSPPPPPPHHHPHHPTSPYPARSMETPLPGAPMKGCTLKGSLDCQPSSVLRIDGNLSPASLDSVVVADRDSKSPSPMNSSDCIEADQDGHGSILPTTICFKECMSTVNCECVLNADGCLHLMGEIHHGEHGTGFIGSPYVPVYVSLPSGVINSFCQLIDSQGIRHDLRHLKSLSVDGVVVDCWWGIVEGWSPQKYMWSGYRDLFNIILSAHLQNPPVKVVMSFHECGGNGPGEIPISLPKWVMEIGKDNQDIFFTDREGRRNTECLSWGIDKERVLKGRTGTEVYFDLMRSFRMHFDDLFAEGLISAVEIGLGPSGELKYPSFAERMGWRYPGIGEFQCYDKYLQQSIRKAAKQRGHSFWARGPDNAGNYNSRPHETGFFCERGDYDSYYGRFFLHWYSQTLLDHANNVLSLASLAFEDTKMIVKIPAVYWWYKTPSHAAELTAGFYNPTNQDGYSTIFQVLKKYSATLKFVCLGLPFSTQENDSALSDSEGLVWQVQNSAWDHGLDIAGQNIQPCFDKEDYSRIVEATKPRNDPDRRYFSFFVYQQPSPLVQREIGFSELDSFIKSMHGLIGQNDFAKFLVVGAGPCISRIVH</sequence>
<name>A0AAP0PHE2_9MAGN</name>
<dbReference type="GO" id="GO:0006355">
    <property type="term" value="P:regulation of DNA-templated transcription"/>
    <property type="evidence" value="ECO:0007669"/>
    <property type="project" value="UniProtKB-ARBA"/>
</dbReference>
<dbReference type="Pfam" id="PF05687">
    <property type="entry name" value="BES1_N"/>
    <property type="match status" value="1"/>
</dbReference>
<reference evidence="7 8" key="1">
    <citation type="submission" date="2024-01" db="EMBL/GenBank/DDBJ databases">
        <title>Genome assemblies of Stephania.</title>
        <authorList>
            <person name="Yang L."/>
        </authorList>
    </citation>
    <scope>NUCLEOTIDE SEQUENCE [LARGE SCALE GENOMIC DNA]</scope>
    <source>
        <strain evidence="7">QJT</strain>
        <tissue evidence="7">Leaf</tissue>
    </source>
</reference>
<dbReference type="Pfam" id="PF01373">
    <property type="entry name" value="Glyco_hydro_14"/>
    <property type="match status" value="1"/>
</dbReference>
<dbReference type="InterPro" id="IPR008540">
    <property type="entry name" value="BES1_N"/>
</dbReference>
<feature type="compositionally biased region" description="Gly residues" evidence="5">
    <location>
        <begin position="33"/>
        <end position="42"/>
    </location>
</feature>
<feature type="region of interest" description="Disordered" evidence="5">
    <location>
        <begin position="1"/>
        <end position="66"/>
    </location>
</feature>
<evidence type="ECO:0000313" key="8">
    <source>
        <dbReference type="Proteomes" id="UP001417504"/>
    </source>
</evidence>
<dbReference type="PRINTS" id="PR00750">
    <property type="entry name" value="BETAAMYLASE"/>
</dbReference>
<dbReference type="AlphaFoldDB" id="A0AAP0PHE2"/>
<dbReference type="EMBL" id="JBBNAE010000002">
    <property type="protein sequence ID" value="KAK9144097.1"/>
    <property type="molecule type" value="Genomic_DNA"/>
</dbReference>
<dbReference type="SUPFAM" id="SSF51445">
    <property type="entry name" value="(Trans)glycosidases"/>
    <property type="match status" value="1"/>
</dbReference>
<evidence type="ECO:0000256" key="4">
    <source>
        <dbReference type="RuleBase" id="RU000509"/>
    </source>
</evidence>
<accession>A0AAP0PHE2</accession>
<evidence type="ECO:0000259" key="6">
    <source>
        <dbReference type="Pfam" id="PF05687"/>
    </source>
</evidence>
<dbReference type="PANTHER" id="PTHR31352:SF8">
    <property type="entry name" value="BETA-AMYLASE 8"/>
    <property type="match status" value="1"/>
</dbReference>
<dbReference type="GO" id="GO:0016161">
    <property type="term" value="F:beta-amylase activity"/>
    <property type="evidence" value="ECO:0007669"/>
    <property type="project" value="UniProtKB-EC"/>
</dbReference>
<feature type="region of interest" description="Disordered" evidence="5">
    <location>
        <begin position="106"/>
        <end position="142"/>
    </location>
</feature>
<comment type="similarity">
    <text evidence="1 4">Belongs to the glycosyl hydrolase 14 family.</text>
</comment>
<gene>
    <name evidence="7" type="ORF">Sjap_004000</name>
</gene>
<dbReference type="PANTHER" id="PTHR31352">
    <property type="entry name" value="BETA-AMYLASE 1, CHLOROPLASTIC"/>
    <property type="match status" value="1"/>
</dbReference>
<dbReference type="Proteomes" id="UP001417504">
    <property type="component" value="Unassembled WGS sequence"/>
</dbReference>
<feature type="compositionally biased region" description="Basic and acidic residues" evidence="5">
    <location>
        <begin position="9"/>
        <end position="19"/>
    </location>
</feature>
<keyword evidence="3 4" id="KW-0624">Polysaccharide degradation</keyword>
<keyword evidence="4" id="KW-0378">Hydrolase</keyword>
<evidence type="ECO:0000256" key="1">
    <source>
        <dbReference type="ARBA" id="ARBA00005652"/>
    </source>
</evidence>
<dbReference type="Gene3D" id="3.20.20.80">
    <property type="entry name" value="Glycosidases"/>
    <property type="match status" value="1"/>
</dbReference>
<evidence type="ECO:0000313" key="7">
    <source>
        <dbReference type="EMBL" id="KAK9144097.1"/>
    </source>
</evidence>
<dbReference type="GO" id="GO:0000272">
    <property type="term" value="P:polysaccharide catabolic process"/>
    <property type="evidence" value="ECO:0007669"/>
    <property type="project" value="UniProtKB-KW"/>
</dbReference>
<feature type="compositionally biased region" description="Basic and acidic residues" evidence="5">
    <location>
        <begin position="43"/>
        <end position="59"/>
    </location>
</feature>
<keyword evidence="8" id="KW-1185">Reference proteome</keyword>